<evidence type="ECO:0000256" key="5">
    <source>
        <dbReference type="ARBA" id="ARBA00022989"/>
    </source>
</evidence>
<comment type="similarity">
    <text evidence="7">Belongs to the binding-protein-dependent transport system permease family.</text>
</comment>
<dbReference type="PROSITE" id="PS50928">
    <property type="entry name" value="ABC_TM1"/>
    <property type="match status" value="1"/>
</dbReference>
<keyword evidence="10" id="KW-1185">Reference proteome</keyword>
<keyword evidence="6 7" id="KW-0472">Membrane</keyword>
<dbReference type="InterPro" id="IPR035906">
    <property type="entry name" value="MetI-like_sf"/>
</dbReference>
<dbReference type="RefSeq" id="WP_131299283.1">
    <property type="nucleotide sequence ID" value="NZ_SJJR01000001.1"/>
</dbReference>
<dbReference type="GO" id="GO:0055085">
    <property type="term" value="P:transmembrane transport"/>
    <property type="evidence" value="ECO:0007669"/>
    <property type="project" value="InterPro"/>
</dbReference>
<comment type="subcellular location">
    <subcellularLocation>
        <location evidence="1 7">Cell membrane</location>
        <topology evidence="1 7">Multi-pass membrane protein</topology>
    </subcellularLocation>
</comment>
<reference evidence="9 10" key="1">
    <citation type="submission" date="2019-02" db="EMBL/GenBank/DDBJ databases">
        <title>Jishengella sp. nov., isolated from a root of Zingiber montanum.</title>
        <authorList>
            <person name="Kuncharoen N."/>
            <person name="Kudo T."/>
            <person name="Masahiro Y."/>
            <person name="Ohkuma M."/>
            <person name="Tanasupawat S."/>
        </authorList>
    </citation>
    <scope>NUCLEOTIDE SEQUENCE [LARGE SCALE GENOMIC DNA]</scope>
    <source>
        <strain evidence="9 10">PLAI 1-1</strain>
    </source>
</reference>
<dbReference type="Pfam" id="PF12911">
    <property type="entry name" value="OppC_N"/>
    <property type="match status" value="1"/>
</dbReference>
<dbReference type="Gene3D" id="1.10.3720.10">
    <property type="entry name" value="MetI-like"/>
    <property type="match status" value="1"/>
</dbReference>
<feature type="transmembrane region" description="Helical" evidence="7">
    <location>
        <begin position="203"/>
        <end position="233"/>
    </location>
</feature>
<feature type="domain" description="ABC transmembrane type-1" evidence="8">
    <location>
        <begin position="86"/>
        <end position="275"/>
    </location>
</feature>
<gene>
    <name evidence="9" type="ORF">E0H26_00310</name>
</gene>
<feature type="transmembrane region" description="Helical" evidence="7">
    <location>
        <begin position="24"/>
        <end position="47"/>
    </location>
</feature>
<organism evidence="9 10">
    <name type="scientific">Micromonospora zingiberis</name>
    <dbReference type="NCBI Taxonomy" id="2053011"/>
    <lineage>
        <taxon>Bacteria</taxon>
        <taxon>Bacillati</taxon>
        <taxon>Actinomycetota</taxon>
        <taxon>Actinomycetes</taxon>
        <taxon>Micromonosporales</taxon>
        <taxon>Micromonosporaceae</taxon>
        <taxon>Micromonospora</taxon>
    </lineage>
</organism>
<dbReference type="InterPro" id="IPR000515">
    <property type="entry name" value="MetI-like"/>
</dbReference>
<keyword evidence="5 7" id="KW-1133">Transmembrane helix</keyword>
<protein>
    <submittedName>
        <fullName evidence="9">ABC transporter permease</fullName>
    </submittedName>
</protein>
<proteinExistence type="inferred from homology"/>
<evidence type="ECO:0000256" key="7">
    <source>
        <dbReference type="RuleBase" id="RU363032"/>
    </source>
</evidence>
<feature type="transmembrane region" description="Helical" evidence="7">
    <location>
        <begin position="149"/>
        <end position="167"/>
    </location>
</feature>
<evidence type="ECO:0000256" key="2">
    <source>
        <dbReference type="ARBA" id="ARBA00022448"/>
    </source>
</evidence>
<keyword evidence="4 7" id="KW-0812">Transmembrane</keyword>
<comment type="caution">
    <text evidence="9">The sequence shown here is derived from an EMBL/GenBank/DDBJ whole genome shotgun (WGS) entry which is preliminary data.</text>
</comment>
<evidence type="ECO:0000256" key="4">
    <source>
        <dbReference type="ARBA" id="ARBA00022692"/>
    </source>
</evidence>
<evidence type="ECO:0000256" key="6">
    <source>
        <dbReference type="ARBA" id="ARBA00023136"/>
    </source>
</evidence>
<dbReference type="Proteomes" id="UP000292274">
    <property type="component" value="Unassembled WGS sequence"/>
</dbReference>
<keyword evidence="3" id="KW-1003">Cell membrane</keyword>
<dbReference type="PANTHER" id="PTHR43386:SF1">
    <property type="entry name" value="D,D-DIPEPTIDE TRANSPORT SYSTEM PERMEASE PROTEIN DDPC-RELATED"/>
    <property type="match status" value="1"/>
</dbReference>
<dbReference type="AlphaFoldDB" id="A0A4R0GT03"/>
<dbReference type="EMBL" id="SJJR01000001">
    <property type="protein sequence ID" value="TCC00188.1"/>
    <property type="molecule type" value="Genomic_DNA"/>
</dbReference>
<dbReference type="GO" id="GO:0005886">
    <property type="term" value="C:plasma membrane"/>
    <property type="evidence" value="ECO:0007669"/>
    <property type="project" value="UniProtKB-SubCell"/>
</dbReference>
<feature type="transmembrane region" description="Helical" evidence="7">
    <location>
        <begin position="88"/>
        <end position="114"/>
    </location>
</feature>
<dbReference type="CDD" id="cd06261">
    <property type="entry name" value="TM_PBP2"/>
    <property type="match status" value="1"/>
</dbReference>
<dbReference type="PANTHER" id="PTHR43386">
    <property type="entry name" value="OLIGOPEPTIDE TRANSPORT SYSTEM PERMEASE PROTEIN APPC"/>
    <property type="match status" value="1"/>
</dbReference>
<evidence type="ECO:0000259" key="8">
    <source>
        <dbReference type="PROSITE" id="PS50928"/>
    </source>
</evidence>
<evidence type="ECO:0000256" key="3">
    <source>
        <dbReference type="ARBA" id="ARBA00022475"/>
    </source>
</evidence>
<name>A0A4R0GT03_9ACTN</name>
<keyword evidence="2 7" id="KW-0813">Transport</keyword>
<evidence type="ECO:0000313" key="10">
    <source>
        <dbReference type="Proteomes" id="UP000292274"/>
    </source>
</evidence>
<dbReference type="OrthoDB" id="9812701at2"/>
<accession>A0A4R0GT03</accession>
<dbReference type="Pfam" id="PF00528">
    <property type="entry name" value="BPD_transp_1"/>
    <property type="match status" value="1"/>
</dbReference>
<dbReference type="SUPFAM" id="SSF161098">
    <property type="entry name" value="MetI-like"/>
    <property type="match status" value="1"/>
</dbReference>
<evidence type="ECO:0000313" key="9">
    <source>
        <dbReference type="EMBL" id="TCC00188.1"/>
    </source>
</evidence>
<sequence length="297" mass="31462">MSEQTVGRSEGSLRRALSALRHDPLALTGSAVLVLLVVVGVAGSWLAPYGVNDVDVDRMLQPPSGAHPFGTDELGRDVLSRVMVAARVSLQVGLVSVGIALVVGVTLGLFAGYYRGWLDNVLMRCMDVLFAFPVLLLAVAIVAVLGPGLLTAMIAIGVVYTPIFARVTRAGVLSVREQVFVRAAVSIGASDLRIMRRHVLPNIAAPLIVQTSLSLAFAILSEAALSFLGLGVQPPAPAWGRMLFDGRGFVTDAWWLGVFPGAAIFLTVLAFNLVGDALRDVLDPRQLTVNEARRSTG</sequence>
<evidence type="ECO:0000256" key="1">
    <source>
        <dbReference type="ARBA" id="ARBA00004651"/>
    </source>
</evidence>
<dbReference type="InterPro" id="IPR050366">
    <property type="entry name" value="BP-dependent_transpt_permease"/>
</dbReference>
<feature type="transmembrane region" description="Helical" evidence="7">
    <location>
        <begin position="253"/>
        <end position="275"/>
    </location>
</feature>
<dbReference type="InterPro" id="IPR025966">
    <property type="entry name" value="OppC_N"/>
</dbReference>